<accession>U1T940</accession>
<dbReference type="InterPro" id="IPR023380">
    <property type="entry name" value="DsbB-like_sf"/>
</dbReference>
<evidence type="ECO:0000256" key="2">
    <source>
        <dbReference type="ARBA" id="ARBA00008823"/>
    </source>
</evidence>
<evidence type="ECO:0000313" key="16">
    <source>
        <dbReference type="EMBL" id="AIB39267.1"/>
    </source>
</evidence>
<evidence type="ECO:0000256" key="13">
    <source>
        <dbReference type="ARBA" id="ARBA00023284"/>
    </source>
</evidence>
<dbReference type="InterPro" id="IPR003752">
    <property type="entry name" value="DiS_bond_form_DsbB/BdbC"/>
</dbReference>
<keyword evidence="21" id="KW-1185">Reference proteome</keyword>
<evidence type="ECO:0000256" key="6">
    <source>
        <dbReference type="ARBA" id="ARBA00022692"/>
    </source>
</evidence>
<evidence type="ECO:0000256" key="8">
    <source>
        <dbReference type="ARBA" id="ARBA00022989"/>
    </source>
</evidence>
<gene>
    <name evidence="14" type="primary">dsbB</name>
    <name evidence="18" type="ORF">GIW13_00020</name>
    <name evidence="17" type="ORF">O204_06720</name>
    <name evidence="16" type="ORF">PS417_27510</name>
</gene>
<keyword evidence="5" id="KW-0997">Cell inner membrane</keyword>
<reference evidence="16 20" key="2">
    <citation type="submission" date="2014-05" db="EMBL/GenBank/DDBJ databases">
        <title>Pseudomonas simiae WCS417.</title>
        <authorList>
            <person name="Berendsen R.L."/>
        </authorList>
    </citation>
    <scope>NUCLEOTIDE SEQUENCE [LARGE SCALE GENOMIC DNA]</scope>
    <source>
        <strain evidence="16 20">WCS417</strain>
    </source>
</reference>
<keyword evidence="3 14" id="KW-0813">Transport</keyword>
<comment type="similarity">
    <text evidence="2 14">Belongs to the DsbB family.</text>
</comment>
<proteinExistence type="inferred from homology"/>
<dbReference type="Proteomes" id="UP000027308">
    <property type="component" value="Chromosome"/>
</dbReference>
<dbReference type="GO" id="GO:0009055">
    <property type="term" value="F:electron transfer activity"/>
    <property type="evidence" value="ECO:0007669"/>
    <property type="project" value="UniProtKB-UniRule"/>
</dbReference>
<keyword evidence="7 14" id="KW-0249">Electron transport</keyword>
<comment type="caution">
    <text evidence="14">Lacks conserved residue(s) required for the propagation of feature annotation.</text>
</comment>
<evidence type="ECO:0000256" key="14">
    <source>
        <dbReference type="HAMAP-Rule" id="MF_00286"/>
    </source>
</evidence>
<comment type="function">
    <text evidence="14">Required for disulfide bond formation in some periplasmic proteins. Acts by oxidizing the DsbA protein.</text>
</comment>
<dbReference type="HAMAP" id="MF_00286">
    <property type="entry name" value="DsbB"/>
    <property type="match status" value="1"/>
</dbReference>
<dbReference type="AlphaFoldDB" id="A0A1N7U8K9"/>
<dbReference type="PATRIC" id="fig|1390371.3.peg.3915"/>
<dbReference type="Gene3D" id="1.20.1550.10">
    <property type="entry name" value="DsbB-like"/>
    <property type="match status" value="1"/>
</dbReference>
<feature type="topological domain" description="Cytoplasmic" evidence="14">
    <location>
        <begin position="1"/>
        <end position="9"/>
    </location>
</feature>
<dbReference type="EMBL" id="WKCM01000001">
    <property type="protein sequence ID" value="MCF5316657.1"/>
    <property type="molecule type" value="Genomic_DNA"/>
</dbReference>
<dbReference type="SUPFAM" id="SSF158442">
    <property type="entry name" value="DsbB-like"/>
    <property type="match status" value="1"/>
</dbReference>
<feature type="topological domain" description="Periplasmic" evidence="14">
    <location>
        <begin position="27"/>
        <end position="44"/>
    </location>
</feature>
<name>A0A1N7U8K9_9PSED</name>
<keyword evidence="10 14" id="KW-0472">Membrane</keyword>
<evidence type="ECO:0000256" key="4">
    <source>
        <dbReference type="ARBA" id="ARBA00022475"/>
    </source>
</evidence>
<dbReference type="InterPro" id="IPR050183">
    <property type="entry name" value="DsbB"/>
</dbReference>
<sequence>MSLAPSRSLFFLAFLAGALTLGASFYLEFGVSLRPCFLCQMQRGFLAAFTLINLVAAIHNPRRLVSCLYGLAGMVFALLGAITAVRQVLLQNAAPDQAADCWPSLHYMIENLSVWQALQLTVKGTVDCMDISWTLFDLSLPEWSLLFFVGMLILGAIQFSPLLSSHRLRPARR</sequence>
<evidence type="ECO:0000256" key="7">
    <source>
        <dbReference type="ARBA" id="ARBA00022982"/>
    </source>
</evidence>
<keyword evidence="4 14" id="KW-1003">Cell membrane</keyword>
<accession>A0A1N7U8K9</accession>
<evidence type="ECO:0000313" key="17">
    <source>
        <dbReference type="EMBL" id="ERH54991.1"/>
    </source>
</evidence>
<keyword evidence="11 14" id="KW-1015">Disulfide bond</keyword>
<evidence type="ECO:0000313" key="19">
    <source>
        <dbReference type="Proteomes" id="UP000016504"/>
    </source>
</evidence>
<keyword evidence="9 14" id="KW-0560">Oxidoreductase</keyword>
<dbReference type="Proteomes" id="UP000814078">
    <property type="component" value="Unassembled WGS sequence"/>
</dbReference>
<evidence type="ECO:0000256" key="1">
    <source>
        <dbReference type="ARBA" id="ARBA00004429"/>
    </source>
</evidence>
<dbReference type="OrthoDB" id="3711263at2"/>
<dbReference type="EMBL" id="CP007637">
    <property type="protein sequence ID" value="AIB39267.1"/>
    <property type="molecule type" value="Genomic_DNA"/>
</dbReference>
<dbReference type="GO" id="GO:0015035">
    <property type="term" value="F:protein-disulfide reductase activity"/>
    <property type="evidence" value="ECO:0007669"/>
    <property type="project" value="UniProtKB-UniRule"/>
</dbReference>
<evidence type="ECO:0000313" key="20">
    <source>
        <dbReference type="Proteomes" id="UP000027308"/>
    </source>
</evidence>
<reference evidence="17 19" key="1">
    <citation type="submission" date="2013-08" db="EMBL/GenBank/DDBJ databases">
        <title>Biodegradation of aromatic compounds in biofilm forming Pseudomonas isolated from sewage sludge.</title>
        <authorList>
            <person name="Qureshi A."/>
            <person name="Ghosh S."/>
            <person name="Khardenavis A.A."/>
            <person name="Kapley A."/>
            <person name="Purohit H.J."/>
        </authorList>
    </citation>
    <scope>NUCLEOTIDE SEQUENCE [LARGE SCALE GENOMIC DNA]</scope>
    <source>
        <strain evidence="17 19">EGD-AQ6</strain>
    </source>
</reference>
<dbReference type="PANTHER" id="PTHR36570">
    <property type="entry name" value="DISULFIDE BOND FORMATION PROTEIN B"/>
    <property type="match status" value="1"/>
</dbReference>
<dbReference type="GO" id="GO:0006457">
    <property type="term" value="P:protein folding"/>
    <property type="evidence" value="ECO:0007669"/>
    <property type="project" value="InterPro"/>
</dbReference>
<reference evidence="18 21" key="3">
    <citation type="submission" date="2019-11" db="EMBL/GenBank/DDBJ databases">
        <title>Epiphytic Pseudomonas syringae from cherry orchards.</title>
        <authorList>
            <person name="Hulin M.T."/>
        </authorList>
    </citation>
    <scope>NUCLEOTIDE SEQUENCE [LARGE SCALE GENOMIC DNA]</scope>
    <source>
        <strain evidence="18 21">PA-5-11C</strain>
    </source>
</reference>
<keyword evidence="13 14" id="KW-0676">Redox-active center</keyword>
<feature type="transmembrane region" description="Helical" evidence="15">
    <location>
        <begin position="143"/>
        <end position="163"/>
    </location>
</feature>
<dbReference type="GO" id="GO:0005886">
    <property type="term" value="C:plasma membrane"/>
    <property type="evidence" value="ECO:0007669"/>
    <property type="project" value="UniProtKB-SubCell"/>
</dbReference>
<feature type="topological domain" description="Cytoplasmic" evidence="14">
    <location>
        <begin position="62"/>
        <end position="67"/>
    </location>
</feature>
<evidence type="ECO:0000256" key="10">
    <source>
        <dbReference type="ARBA" id="ARBA00023136"/>
    </source>
</evidence>
<evidence type="ECO:0000256" key="11">
    <source>
        <dbReference type="ARBA" id="ARBA00023157"/>
    </source>
</evidence>
<dbReference type="InterPro" id="IPR022920">
    <property type="entry name" value="Disulphide_bond_form_DsbB"/>
</dbReference>
<keyword evidence="6 14" id="KW-0812">Transmembrane</keyword>
<protein>
    <recommendedName>
        <fullName evidence="14">Disulfide bond formation protein B</fullName>
    </recommendedName>
    <alternativeName>
        <fullName evidence="14">Disulfide oxidoreductase</fullName>
    </alternativeName>
</protein>
<dbReference type="eggNOG" id="COG1495">
    <property type="taxonomic scope" value="Bacteria"/>
</dbReference>
<evidence type="ECO:0000313" key="18">
    <source>
        <dbReference type="EMBL" id="MCF5316657.1"/>
    </source>
</evidence>
<organism evidence="16 20">
    <name type="scientific">Pseudomonas simiae</name>
    <dbReference type="NCBI Taxonomy" id="321846"/>
    <lineage>
        <taxon>Bacteria</taxon>
        <taxon>Pseudomonadati</taxon>
        <taxon>Pseudomonadota</taxon>
        <taxon>Gammaproteobacteria</taxon>
        <taxon>Pseudomonadales</taxon>
        <taxon>Pseudomonadaceae</taxon>
        <taxon>Pseudomonas</taxon>
    </lineage>
</organism>
<dbReference type="EMBL" id="AVQG01000034">
    <property type="protein sequence ID" value="ERH54991.1"/>
    <property type="molecule type" value="Genomic_DNA"/>
</dbReference>
<feature type="transmembrane region" description="Helical" evidence="15">
    <location>
        <begin position="40"/>
        <end position="58"/>
    </location>
</feature>
<dbReference type="RefSeq" id="WP_010207433.1">
    <property type="nucleotide sequence ID" value="NZ_AVQG01000034.1"/>
</dbReference>
<comment type="subcellular location">
    <subcellularLocation>
        <location evidence="1">Cell inner membrane</location>
        <topology evidence="1">Multi-pass membrane protein</topology>
    </subcellularLocation>
    <subcellularLocation>
        <location evidence="14">Cell membrane</location>
        <topology evidence="14">Multi-pass membrane protein</topology>
    </subcellularLocation>
</comment>
<dbReference type="Proteomes" id="UP000016504">
    <property type="component" value="Unassembled WGS sequence"/>
</dbReference>
<feature type="transmembrane region" description="Helical" evidence="15">
    <location>
        <begin position="65"/>
        <end position="85"/>
    </location>
</feature>
<keyword evidence="8 14" id="KW-1133">Transmembrane helix</keyword>
<evidence type="ECO:0000313" key="21">
    <source>
        <dbReference type="Proteomes" id="UP000814078"/>
    </source>
</evidence>
<evidence type="ECO:0000256" key="15">
    <source>
        <dbReference type="SAM" id="Phobius"/>
    </source>
</evidence>
<dbReference type="PANTHER" id="PTHR36570:SF3">
    <property type="entry name" value="DISULFIDE BOND FORMATION PROTEIN B"/>
    <property type="match status" value="1"/>
</dbReference>
<evidence type="ECO:0000256" key="9">
    <source>
        <dbReference type="ARBA" id="ARBA00023002"/>
    </source>
</evidence>
<keyword evidence="12 14" id="KW-0143">Chaperone</keyword>
<evidence type="ECO:0000256" key="5">
    <source>
        <dbReference type="ARBA" id="ARBA00022519"/>
    </source>
</evidence>
<evidence type="ECO:0000256" key="12">
    <source>
        <dbReference type="ARBA" id="ARBA00023186"/>
    </source>
</evidence>
<dbReference type="Pfam" id="PF02600">
    <property type="entry name" value="DsbB"/>
    <property type="match status" value="1"/>
</dbReference>
<evidence type="ECO:0000256" key="3">
    <source>
        <dbReference type="ARBA" id="ARBA00022448"/>
    </source>
</evidence>
<feature type="disulfide bond" description="Redox-active" evidence="14">
    <location>
        <begin position="36"/>
        <end position="39"/>
    </location>
</feature>
<feature type="topological domain" description="Cytoplasmic" evidence="14">
    <location>
        <begin position="162"/>
        <end position="173"/>
    </location>
</feature>
<dbReference type="GeneID" id="45625970"/>